<dbReference type="EMBL" id="WYDN01000003">
    <property type="protein sequence ID" value="NAZ15360.1"/>
    <property type="molecule type" value="Genomic_DNA"/>
</dbReference>
<dbReference type="Proteomes" id="UP000477543">
    <property type="component" value="Unassembled WGS sequence"/>
</dbReference>
<dbReference type="PANTHER" id="PTHR43415">
    <property type="entry name" value="SPERMIDINE N(1)-ACETYLTRANSFERASE"/>
    <property type="match status" value="1"/>
</dbReference>
<dbReference type="Pfam" id="PF13302">
    <property type="entry name" value="Acetyltransf_3"/>
    <property type="match status" value="1"/>
</dbReference>
<reference evidence="2 3" key="1">
    <citation type="submission" date="2020-01" db="EMBL/GenBank/DDBJ databases">
        <title>Glutamicibacter soli M275.</title>
        <authorList>
            <person name="Meng X."/>
        </authorList>
    </citation>
    <scope>NUCLEOTIDE SEQUENCE [LARGE SCALE GENOMIC DNA]</scope>
    <source>
        <strain evidence="2 3">M275</strain>
    </source>
</reference>
<dbReference type="GO" id="GO:0016747">
    <property type="term" value="F:acyltransferase activity, transferring groups other than amino-acyl groups"/>
    <property type="evidence" value="ECO:0007669"/>
    <property type="project" value="InterPro"/>
</dbReference>
<gene>
    <name evidence="2" type="ORF">GT020_04655</name>
</gene>
<comment type="caution">
    <text evidence="2">The sequence shown here is derived from an EMBL/GenBank/DDBJ whole genome shotgun (WGS) entry which is preliminary data.</text>
</comment>
<dbReference type="PROSITE" id="PS51186">
    <property type="entry name" value="GNAT"/>
    <property type="match status" value="1"/>
</dbReference>
<evidence type="ECO:0000259" key="1">
    <source>
        <dbReference type="PROSITE" id="PS51186"/>
    </source>
</evidence>
<evidence type="ECO:0000313" key="2">
    <source>
        <dbReference type="EMBL" id="NAZ15360.1"/>
    </source>
</evidence>
<accession>A0A6L9G4H8</accession>
<evidence type="ECO:0000313" key="3">
    <source>
        <dbReference type="Proteomes" id="UP000477543"/>
    </source>
</evidence>
<proteinExistence type="predicted"/>
<dbReference type="RefSeq" id="WP_161447719.1">
    <property type="nucleotide sequence ID" value="NZ_WYDN01000003.1"/>
</dbReference>
<dbReference type="PANTHER" id="PTHR43415:SF3">
    <property type="entry name" value="GNAT-FAMILY ACETYLTRANSFERASE"/>
    <property type="match status" value="1"/>
</dbReference>
<feature type="domain" description="N-acetyltransferase" evidence="1">
    <location>
        <begin position="26"/>
        <end position="192"/>
    </location>
</feature>
<dbReference type="AlphaFoldDB" id="A0A6L9G4H8"/>
<dbReference type="InterPro" id="IPR000182">
    <property type="entry name" value="GNAT_dom"/>
</dbReference>
<keyword evidence="2" id="KW-0808">Transferase</keyword>
<dbReference type="InterPro" id="IPR016181">
    <property type="entry name" value="Acyl_CoA_acyltransferase"/>
</dbReference>
<name>A0A6L9G4H8_9MICC</name>
<protein>
    <submittedName>
        <fullName evidence="2">GNAT family N-acetyltransferase</fullName>
    </submittedName>
</protein>
<dbReference type="SUPFAM" id="SSF55729">
    <property type="entry name" value="Acyl-CoA N-acyltransferases (Nat)"/>
    <property type="match status" value="1"/>
</dbReference>
<sequence>METNCEWTTGQQAQDYGTTLLEDDAVVLRESEPEDFEVLAPWWNDPRWAVLQQRVIKPRPSQHLADMFASWCVNRPESGEAGFSIFEKATGALVGHVTLYGGTLPHRAADLSIMIGPEYVDKGLGTRAVKLMCGYGFKELGLHRVALKVAAFNSRAKRAYEKSGFILEGRERGAYFHDGKFHDQLVYGLLADEYFSAGA</sequence>
<organism evidence="2 3">
    <name type="scientific">Glutamicibacter soli</name>
    <dbReference type="NCBI Taxonomy" id="453836"/>
    <lineage>
        <taxon>Bacteria</taxon>
        <taxon>Bacillati</taxon>
        <taxon>Actinomycetota</taxon>
        <taxon>Actinomycetes</taxon>
        <taxon>Micrococcales</taxon>
        <taxon>Micrococcaceae</taxon>
        <taxon>Glutamicibacter</taxon>
    </lineage>
</organism>
<dbReference type="Gene3D" id="3.40.630.30">
    <property type="match status" value="1"/>
</dbReference>